<dbReference type="PIRSF" id="PIRSF001430">
    <property type="entry name" value="tRNA_psdUrid_synth"/>
    <property type="match status" value="1"/>
</dbReference>
<protein>
    <recommendedName>
        <fullName evidence="4">tRNA pseudouridine synthase A</fullName>
        <ecNumber evidence="4">5.4.99.12</ecNumber>
    </recommendedName>
    <alternativeName>
        <fullName evidence="4">tRNA pseudouridine(38-40) synthase</fullName>
    </alternativeName>
    <alternativeName>
        <fullName evidence="4">tRNA pseudouridylate synthase I</fullName>
    </alternativeName>
    <alternativeName>
        <fullName evidence="4">tRNA-uridine isomerase I</fullName>
    </alternativeName>
</protein>
<evidence type="ECO:0000256" key="5">
    <source>
        <dbReference type="PIRSR" id="PIRSR001430-1"/>
    </source>
</evidence>
<dbReference type="PANTHER" id="PTHR11142">
    <property type="entry name" value="PSEUDOURIDYLATE SYNTHASE"/>
    <property type="match status" value="1"/>
</dbReference>
<dbReference type="NCBIfam" id="TIGR00071">
    <property type="entry name" value="hisT_truA"/>
    <property type="match status" value="1"/>
</dbReference>
<dbReference type="SUPFAM" id="SSF55120">
    <property type="entry name" value="Pseudouridine synthase"/>
    <property type="match status" value="1"/>
</dbReference>
<comment type="subunit">
    <text evidence="4">Homodimer.</text>
</comment>
<dbReference type="Gene3D" id="3.30.70.660">
    <property type="entry name" value="Pseudouridine synthase I, catalytic domain, C-terminal subdomain"/>
    <property type="match status" value="1"/>
</dbReference>
<dbReference type="InterPro" id="IPR020095">
    <property type="entry name" value="PsdUridine_synth_TruA_C"/>
</dbReference>
<feature type="active site" description="Nucleophile" evidence="4 5">
    <location>
        <position position="52"/>
    </location>
</feature>
<comment type="function">
    <text evidence="4">Formation of pseudouridine at positions 38, 39 and 40 in the anticodon stem and loop of transfer RNAs.</text>
</comment>
<dbReference type="InterPro" id="IPR020097">
    <property type="entry name" value="PsdUridine_synth_TruA_a/b_dom"/>
</dbReference>
<dbReference type="InterPro" id="IPR020094">
    <property type="entry name" value="TruA/RsuA/RluB/E/F_N"/>
</dbReference>
<feature type="binding site" evidence="4 6">
    <location>
        <position position="111"/>
    </location>
    <ligand>
        <name>substrate</name>
    </ligand>
</feature>
<dbReference type="GO" id="GO:0003723">
    <property type="term" value="F:RNA binding"/>
    <property type="evidence" value="ECO:0007669"/>
    <property type="project" value="InterPro"/>
</dbReference>
<comment type="caution">
    <text evidence="4">Lacks conserved residue(s) required for the propagation of feature annotation.</text>
</comment>
<feature type="domain" description="Pseudouridine synthase I TruA alpha/beta" evidence="8">
    <location>
        <begin position="7"/>
        <end position="104"/>
    </location>
</feature>
<sequence>MRYKITIEYNGSKFLGWQKQKYSIYSIQETIENAVFNFTGEKIVLYCGGRTDAGVHALGQVAHFDIQQAVEPYRIRNATNYHLKSTDIAIINAEIVNETFHARFSAKKRHYEYRIINRYAPVVLEAGYVWQIFKPLNVEIMCEAAKYLLGKHNFSSFRSKYCQSKNPVKTIDNIEIIQNKDHLYIRISALSFLHNQVRIIIGTLVEFGRNSIDPNQMLKILTHCERNYAGITAPAHGLYLVGIDY</sequence>
<evidence type="ECO:0000256" key="7">
    <source>
        <dbReference type="RuleBase" id="RU003792"/>
    </source>
</evidence>
<evidence type="ECO:0000256" key="4">
    <source>
        <dbReference type="HAMAP-Rule" id="MF_00171"/>
    </source>
</evidence>
<dbReference type="PANTHER" id="PTHR11142:SF0">
    <property type="entry name" value="TRNA PSEUDOURIDINE SYNTHASE-LIKE 1"/>
    <property type="match status" value="1"/>
</dbReference>
<keyword evidence="2 4" id="KW-0819">tRNA processing</keyword>
<evidence type="ECO:0000256" key="2">
    <source>
        <dbReference type="ARBA" id="ARBA00022694"/>
    </source>
</evidence>
<dbReference type="Pfam" id="PF01416">
    <property type="entry name" value="PseudoU_synth_1"/>
    <property type="match status" value="2"/>
</dbReference>
<keyword evidence="3 4" id="KW-0413">Isomerase</keyword>
<dbReference type="InterPro" id="IPR001406">
    <property type="entry name" value="PsdUridine_synth_TruA"/>
</dbReference>
<evidence type="ECO:0000259" key="8">
    <source>
        <dbReference type="Pfam" id="PF01416"/>
    </source>
</evidence>
<organism evidence="9 10">
    <name type="scientific">Wolbachia pipientis</name>
    <dbReference type="NCBI Taxonomy" id="955"/>
    <lineage>
        <taxon>Bacteria</taxon>
        <taxon>Pseudomonadati</taxon>
        <taxon>Pseudomonadota</taxon>
        <taxon>Alphaproteobacteria</taxon>
        <taxon>Rickettsiales</taxon>
        <taxon>Anaplasmataceae</taxon>
        <taxon>Wolbachieae</taxon>
        <taxon>Wolbachia</taxon>
    </lineage>
</organism>
<dbReference type="GO" id="GO:0031119">
    <property type="term" value="P:tRNA pseudouridine synthesis"/>
    <property type="evidence" value="ECO:0007669"/>
    <property type="project" value="UniProtKB-UniRule"/>
</dbReference>
<gene>
    <name evidence="4" type="primary">truA</name>
    <name evidence="9" type="ORF">BIY23_03595</name>
</gene>
<dbReference type="AlphaFoldDB" id="A0A1E7QJ46"/>
<evidence type="ECO:0000313" key="10">
    <source>
        <dbReference type="Proteomes" id="UP000175679"/>
    </source>
</evidence>
<evidence type="ECO:0000313" key="9">
    <source>
        <dbReference type="EMBL" id="OEY86485.1"/>
    </source>
</evidence>
<dbReference type="EC" id="5.4.99.12" evidence="4"/>
<dbReference type="GO" id="GO:0160147">
    <property type="term" value="F:tRNA pseudouridine(38-40) synthase activity"/>
    <property type="evidence" value="ECO:0007669"/>
    <property type="project" value="UniProtKB-EC"/>
</dbReference>
<comment type="caution">
    <text evidence="9">The sequence shown here is derived from an EMBL/GenBank/DDBJ whole genome shotgun (WGS) entry which is preliminary data.</text>
</comment>
<accession>A0A1E7QJ46</accession>
<dbReference type="FunFam" id="3.30.70.580:FF:000001">
    <property type="entry name" value="tRNA pseudouridine synthase A"/>
    <property type="match status" value="1"/>
</dbReference>
<comment type="similarity">
    <text evidence="1 4 7">Belongs to the tRNA pseudouridine synthase TruA family.</text>
</comment>
<dbReference type="Proteomes" id="UP000175679">
    <property type="component" value="Unassembled WGS sequence"/>
</dbReference>
<evidence type="ECO:0000256" key="3">
    <source>
        <dbReference type="ARBA" id="ARBA00023235"/>
    </source>
</evidence>
<dbReference type="HAMAP" id="MF_00171">
    <property type="entry name" value="TruA"/>
    <property type="match status" value="1"/>
</dbReference>
<dbReference type="InterPro" id="IPR020103">
    <property type="entry name" value="PsdUridine_synth_cat_dom_sf"/>
</dbReference>
<dbReference type="OrthoDB" id="9811823at2"/>
<keyword evidence="10" id="KW-1185">Reference proteome</keyword>
<reference evidence="9 10" key="1">
    <citation type="submission" date="2016-09" db="EMBL/GenBank/DDBJ databases">
        <title>Genomic evidence for plant-parasitic nematodes as the earliest Wolbachia hosts.</title>
        <authorList>
            <person name="Brown A.M."/>
            <person name="Wasala S.K."/>
            <person name="Howe D.K."/>
            <person name="Peetz A.B."/>
            <person name="Zasada I.A."/>
            <person name="Denver D.R."/>
        </authorList>
    </citation>
    <scope>NUCLEOTIDE SEQUENCE [LARGE SCALE GENOMIC DNA]</scope>
    <source>
        <strain evidence="10">wPpe</strain>
    </source>
</reference>
<comment type="catalytic activity">
    <reaction evidence="4 7">
        <text>uridine(38/39/40) in tRNA = pseudouridine(38/39/40) in tRNA</text>
        <dbReference type="Rhea" id="RHEA:22376"/>
        <dbReference type="Rhea" id="RHEA-COMP:10085"/>
        <dbReference type="Rhea" id="RHEA-COMP:10087"/>
        <dbReference type="ChEBI" id="CHEBI:65314"/>
        <dbReference type="ChEBI" id="CHEBI:65315"/>
        <dbReference type="EC" id="5.4.99.12"/>
    </reaction>
</comment>
<name>A0A1E7QJ46_WOLPI</name>
<dbReference type="EMBL" id="MJMG01000009">
    <property type="protein sequence ID" value="OEY86485.1"/>
    <property type="molecule type" value="Genomic_DNA"/>
</dbReference>
<proteinExistence type="inferred from homology"/>
<evidence type="ECO:0000256" key="1">
    <source>
        <dbReference type="ARBA" id="ARBA00009375"/>
    </source>
</evidence>
<feature type="domain" description="Pseudouridine synthase I TruA alpha/beta" evidence="8">
    <location>
        <begin position="144"/>
        <end position="245"/>
    </location>
</feature>
<dbReference type="Gene3D" id="3.30.70.580">
    <property type="entry name" value="Pseudouridine synthase I, catalytic domain, N-terminal subdomain"/>
    <property type="match status" value="1"/>
</dbReference>
<dbReference type="RefSeq" id="WP_070065225.1">
    <property type="nucleotide sequence ID" value="NZ_MJMG01000009.1"/>
</dbReference>
<evidence type="ECO:0000256" key="6">
    <source>
        <dbReference type="PIRSR" id="PIRSR001430-2"/>
    </source>
</evidence>
<dbReference type="CDD" id="cd02570">
    <property type="entry name" value="PseudoU_synth_EcTruA"/>
    <property type="match status" value="1"/>
</dbReference>